<dbReference type="GO" id="GO:0005829">
    <property type="term" value="C:cytosol"/>
    <property type="evidence" value="ECO:0007669"/>
    <property type="project" value="TreeGrafter"/>
</dbReference>
<dbReference type="OrthoDB" id="9789603at2"/>
<evidence type="ECO:0000313" key="1">
    <source>
        <dbReference type="EMBL" id="SDC32149.1"/>
    </source>
</evidence>
<dbReference type="PANTHER" id="PTHR45527">
    <property type="entry name" value="NONRIBOSOMAL PEPTIDE SYNTHETASE"/>
    <property type="match status" value="1"/>
</dbReference>
<proteinExistence type="predicted"/>
<dbReference type="SUPFAM" id="SSF52777">
    <property type="entry name" value="CoA-dependent acyltransferases"/>
    <property type="match status" value="2"/>
</dbReference>
<reference evidence="1 2" key="1">
    <citation type="submission" date="2016-10" db="EMBL/GenBank/DDBJ databases">
        <authorList>
            <person name="de Groot N.N."/>
        </authorList>
    </citation>
    <scope>NUCLEOTIDE SEQUENCE [LARGE SCALE GENOMIC DNA]</scope>
    <source>
        <strain evidence="1 2">CGMCC 4.5506</strain>
    </source>
</reference>
<dbReference type="AlphaFoldDB" id="A0A222VQ97"/>
<dbReference type="InterPro" id="IPR001242">
    <property type="entry name" value="Condensation_dom"/>
</dbReference>
<dbReference type="GO" id="GO:0043041">
    <property type="term" value="P:amino acid activation for nonribosomal peptide biosynthetic process"/>
    <property type="evidence" value="ECO:0007669"/>
    <property type="project" value="TreeGrafter"/>
</dbReference>
<accession>A0A222VQ97</accession>
<dbReference type="GO" id="GO:0044550">
    <property type="term" value="P:secondary metabolite biosynthetic process"/>
    <property type="evidence" value="ECO:0007669"/>
    <property type="project" value="TreeGrafter"/>
</dbReference>
<dbReference type="InterPro" id="IPR023213">
    <property type="entry name" value="CAT-like_dom_sf"/>
</dbReference>
<dbReference type="STRING" id="530584.SAMN05421630_1011293"/>
<dbReference type="Proteomes" id="UP000199494">
    <property type="component" value="Unassembled WGS sequence"/>
</dbReference>
<dbReference type="PANTHER" id="PTHR45527:SF1">
    <property type="entry name" value="FATTY ACID SYNTHASE"/>
    <property type="match status" value="1"/>
</dbReference>
<name>A0A222VQ97_9PSEU</name>
<dbReference type="KEGG" id="pmad:BAY61_14565"/>
<keyword evidence="2" id="KW-1185">Reference proteome</keyword>
<dbReference type="Gene3D" id="3.30.559.10">
    <property type="entry name" value="Chloramphenicol acetyltransferase-like domain"/>
    <property type="match status" value="1"/>
</dbReference>
<dbReference type="Pfam" id="PF00668">
    <property type="entry name" value="Condensation"/>
    <property type="match status" value="1"/>
</dbReference>
<dbReference type="GO" id="GO:0003824">
    <property type="term" value="F:catalytic activity"/>
    <property type="evidence" value="ECO:0007669"/>
    <property type="project" value="InterPro"/>
</dbReference>
<organism evidence="1 2">
    <name type="scientific">Prauserella marina</name>
    <dbReference type="NCBI Taxonomy" id="530584"/>
    <lineage>
        <taxon>Bacteria</taxon>
        <taxon>Bacillati</taxon>
        <taxon>Actinomycetota</taxon>
        <taxon>Actinomycetes</taxon>
        <taxon>Pseudonocardiales</taxon>
        <taxon>Pseudonocardiaceae</taxon>
        <taxon>Prauserella</taxon>
    </lineage>
</organism>
<sequence length="470" mass="52204">MLQIPVRELDIEPGHVSQWRLSSTTTEAPEPSVPSEVSQRRDASFNQNKHFTAAVEARQDADPLASWVATTFELPGALDHAALTSALLYFVRRHEVLRCEFTGLTGDVSCTALPADEVTITRDDIGYLATTAELRDFIHEFFVSGIDTLRWPLIVMGAVERPDYTTMFVAYDHLVCDGMSSPIAVNDITAAYTAYAEGREPELPEAGSYVDFGHVQRHRYTSIEADDPKLGYWRDFTARNGGFFPRYPLDLGLEPGQMYETVNDTDALLTPEETAALSSRSVDAGGRLSMAVLAATGVALREAGGPDVYRGLMPVSERGKGGWRHSMGWFVNTMPIEFSVAADKDFAELVKGVDVALQDMLAGAEVPFVKAWQVLAPELANLRSWPYAVNFFSYLDFRKALGGEHLPKWNAKKHIWASRSNGICHWFHRNADGLFVNSIYADTPRAHETKARFKDLVAETLRDMAKGRMS</sequence>
<gene>
    <name evidence="1" type="ORF">SAMN05421630_1011293</name>
</gene>
<dbReference type="RefSeq" id="WP_091798337.1">
    <property type="nucleotide sequence ID" value="NZ_CP016353.1"/>
</dbReference>
<dbReference type="GO" id="GO:0008610">
    <property type="term" value="P:lipid biosynthetic process"/>
    <property type="evidence" value="ECO:0007669"/>
    <property type="project" value="UniProtKB-ARBA"/>
</dbReference>
<dbReference type="GO" id="GO:0031177">
    <property type="term" value="F:phosphopantetheine binding"/>
    <property type="evidence" value="ECO:0007669"/>
    <property type="project" value="TreeGrafter"/>
</dbReference>
<dbReference type="EMBL" id="FMZE01000001">
    <property type="protein sequence ID" value="SDC32149.1"/>
    <property type="molecule type" value="Genomic_DNA"/>
</dbReference>
<protein>
    <submittedName>
        <fullName evidence="1">Condensation domain-containing protein</fullName>
    </submittedName>
</protein>
<dbReference type="Gene3D" id="3.30.559.30">
    <property type="entry name" value="Nonribosomal peptide synthetase, condensation domain"/>
    <property type="match status" value="1"/>
</dbReference>
<evidence type="ECO:0000313" key="2">
    <source>
        <dbReference type="Proteomes" id="UP000199494"/>
    </source>
</evidence>